<dbReference type="Pfam" id="PF03816">
    <property type="entry name" value="LytR_cpsA_psr"/>
    <property type="match status" value="1"/>
</dbReference>
<dbReference type="AlphaFoldDB" id="U5SA62"/>
<dbReference type="Gene3D" id="3.40.630.190">
    <property type="entry name" value="LCP protein"/>
    <property type="match status" value="1"/>
</dbReference>
<evidence type="ECO:0000259" key="3">
    <source>
        <dbReference type="Pfam" id="PF03816"/>
    </source>
</evidence>
<evidence type="ECO:0000313" key="4">
    <source>
        <dbReference type="EMBL" id="AGY81966.1"/>
    </source>
</evidence>
<evidence type="ECO:0000256" key="1">
    <source>
        <dbReference type="ARBA" id="ARBA00006068"/>
    </source>
</evidence>
<dbReference type="HOGENOM" id="CLU_016455_2_2_9"/>
<dbReference type="PATRIC" id="fig|1266845.5.peg.1311"/>
<accession>U5SA62</accession>
<keyword evidence="2" id="KW-0472">Membrane</keyword>
<organism evidence="4 5">
    <name type="scientific">Carnobacterium inhibens subsp. gilichinskyi</name>
    <dbReference type="NCBI Taxonomy" id="1266845"/>
    <lineage>
        <taxon>Bacteria</taxon>
        <taxon>Bacillati</taxon>
        <taxon>Bacillota</taxon>
        <taxon>Bacilli</taxon>
        <taxon>Lactobacillales</taxon>
        <taxon>Carnobacteriaceae</taxon>
        <taxon>Carnobacterium</taxon>
    </lineage>
</organism>
<feature type="domain" description="Cell envelope-related transcriptional attenuator" evidence="3">
    <location>
        <begin position="96"/>
        <end position="240"/>
    </location>
</feature>
<name>U5SA62_9LACT</name>
<reference evidence="4 5" key="1">
    <citation type="journal article" date="2013" name="Genome Announc.">
        <title>Complete Genome Sequence of Carnobacterium gilichinskyi Strain WN1359T (DSM 27470T).</title>
        <authorList>
            <person name="Leonard M.T."/>
            <person name="Panayotova N."/>
            <person name="Farmerie W.G."/>
            <person name="Triplett E.W."/>
            <person name="Nicholson W.L."/>
        </authorList>
    </citation>
    <scope>NUCLEOTIDE SEQUENCE [LARGE SCALE GENOMIC DNA]</scope>
    <source>
        <strain evidence="4 5">WN1359</strain>
    </source>
</reference>
<keyword evidence="2" id="KW-1133">Transmembrane helix</keyword>
<dbReference type="PANTHER" id="PTHR33392">
    <property type="entry name" value="POLYISOPRENYL-TEICHOIC ACID--PEPTIDOGLYCAN TEICHOIC ACID TRANSFERASE TAGU"/>
    <property type="match status" value="1"/>
</dbReference>
<dbReference type="PANTHER" id="PTHR33392:SF6">
    <property type="entry name" value="POLYISOPRENYL-TEICHOIC ACID--PEPTIDOGLYCAN TEICHOIC ACID TRANSFERASE TAGU"/>
    <property type="match status" value="1"/>
</dbReference>
<feature type="transmembrane region" description="Helical" evidence="2">
    <location>
        <begin position="21"/>
        <end position="42"/>
    </location>
</feature>
<dbReference type="InterPro" id="IPR050922">
    <property type="entry name" value="LytR/CpsA/Psr_CW_biosynth"/>
</dbReference>
<comment type="similarity">
    <text evidence="1">Belongs to the LytR/CpsA/Psr (LCP) family.</text>
</comment>
<protein>
    <submittedName>
        <fullName evidence="4">Transcriptional regulator</fullName>
    </submittedName>
</protein>
<dbReference type="STRING" id="1266845.Q783_07060"/>
<dbReference type="KEGG" id="caw:Q783_07060"/>
<dbReference type="NCBIfam" id="TIGR00350">
    <property type="entry name" value="lytR_cpsA_psr"/>
    <property type="match status" value="1"/>
</dbReference>
<dbReference type="Proteomes" id="UP000017469">
    <property type="component" value="Chromosome"/>
</dbReference>
<dbReference type="EMBL" id="CP006812">
    <property type="protein sequence ID" value="AGY81966.1"/>
    <property type="molecule type" value="Genomic_DNA"/>
</dbReference>
<dbReference type="RefSeq" id="WP_023178391.1">
    <property type="nucleotide sequence ID" value="NC_022606.1"/>
</dbReference>
<evidence type="ECO:0000313" key="5">
    <source>
        <dbReference type="Proteomes" id="UP000017469"/>
    </source>
</evidence>
<sequence>MSQSRSEMRENPRKKKSKKGKGLKIFLLIILVLFIAIGLFVWKIYSDVAGTTEKIHKDVGTEEVRESSINISKKDPFSILMLGVDTGDLGRTEQGRSDTMMVMTVNPTTNKATMVSIPRDTRTEIVGHGTTDKINHAYAFGGTAMSVNTVQSMLDIPIDYYVEVNMKGLQDIVDAVGGVQVTSPLTFTYEGYNFTEGESTSLDGKTALAYSRMRYEDPNGDYGRQERQRQVIQATLEKVASLSTISNYQDILGSLENNMQTNLEFSDMVKIFNNYRSAAGNIEQVQLEAEGTTIDGIYYGIVSDQEMSRVSGLLKEQLELN</sequence>
<dbReference type="InterPro" id="IPR004474">
    <property type="entry name" value="LytR_CpsA_psr"/>
</dbReference>
<dbReference type="eggNOG" id="COG1316">
    <property type="taxonomic scope" value="Bacteria"/>
</dbReference>
<gene>
    <name evidence="4" type="ORF">Q783_07060</name>
</gene>
<proteinExistence type="inferred from homology"/>
<keyword evidence="2" id="KW-0812">Transmembrane</keyword>
<evidence type="ECO:0000256" key="2">
    <source>
        <dbReference type="SAM" id="Phobius"/>
    </source>
</evidence>